<evidence type="ECO:0000259" key="2">
    <source>
        <dbReference type="Pfam" id="PF13514"/>
    </source>
</evidence>
<dbReference type="InterPro" id="IPR038734">
    <property type="entry name" value="YhaN_AAA"/>
</dbReference>
<evidence type="ECO:0000313" key="5">
    <source>
        <dbReference type="Proteomes" id="UP000051906"/>
    </source>
</evidence>
<dbReference type="Pfam" id="PF14523">
    <property type="entry name" value="Syntaxin_2"/>
    <property type="match status" value="1"/>
</dbReference>
<dbReference type="RefSeq" id="WP_057879117.1">
    <property type="nucleotide sequence ID" value="NZ_JQCA01000126.1"/>
</dbReference>
<evidence type="ECO:0000256" key="1">
    <source>
        <dbReference type="SAM" id="Coils"/>
    </source>
</evidence>
<dbReference type="PATRIC" id="fig|616990.3.peg.662"/>
<dbReference type="SUPFAM" id="SSF52540">
    <property type="entry name" value="P-loop containing nucleoside triphosphate hydrolases"/>
    <property type="match status" value="1"/>
</dbReference>
<evidence type="ECO:0000259" key="3">
    <source>
        <dbReference type="Pfam" id="PF14523"/>
    </source>
</evidence>
<dbReference type="EMBL" id="JQCA01000126">
    <property type="protein sequence ID" value="KRO00296.1"/>
    <property type="molecule type" value="Genomic_DNA"/>
</dbReference>
<proteinExistence type="predicted"/>
<dbReference type="Proteomes" id="UP000051906">
    <property type="component" value="Unassembled WGS sequence"/>
</dbReference>
<dbReference type="Gene3D" id="3.40.50.300">
    <property type="entry name" value="P-loop containing nucleotide triphosphate hydrolases"/>
    <property type="match status" value="2"/>
</dbReference>
<sequence>MRLNRLTIYGFGQFHDRTFDLHPGLTVFLGANEAGKSTLTQFISAILFGFPTKKHPTLRYEPLDGSRFGGEISFTQGGQDYLVTRVDGPRGGKVTLHNVTSDLKLPATSLPHLLAPMDATLFQQVYAINEPRLAAVFATSKQELVDHLRHVGAVGSDFWLVQASKLDEAADARYKPQGRNPELNRWLLEYRELRAKLDRANAAYPKYWDLLDQRRQLTQDQAALRQTLQAERQRVTTGEQRLAKWPIYQQWTALASANDPVATGFAPQDAATLERLVNQQQVTQESLTHDQQELTTQRQAAQLTPLFQHYLETVDQLAPTLATIPDTLVAAHTVEQTGSQQADLQNRAENLERQYAHQGQMPRAFSLATLQEVTQLRQALTAANQKRRRLQQNLNDLNEQFRQQQPTRQQQRNPLADKQIGWLAAGLIVLIGSLFLPSAFLKLGGALVGVAVGYYGAFIVSSGTPATQQTDELEAEIRDLQAQLREGSSTTSELTNRLDAIGENYGMADVPLEEWATAQGAIAEWERLTRQLEAVTTDFQAAQQLVTDFQKQIGATLPELADRDLQDQVDQLLDLQRQQQRLATRDSDLSALSERVKRDHTTLKQATAAVTTFLQTRNVTDSQAFYRQYQTVQERDQRQQRRADLAHQLGEADLAALQGVADEATLQATFEQDRQRLAATQAQLDKGNERLATLAGQIDQLTSSGTQATLRQKLADLETRMIATTQRWLVDRLASQWIAAALAAASSDRLPQIVTKASEFYGKLTENRYTEIELTETTLRVRRRDGEWRTVSQLSRGTAEQLDFAVKLAFAIVMTQQVQMPVVIDDGFVNFDVQRRHQAYRLLDEISRDTQVILMTADTAIATDVAEQQISQLVD</sequence>
<accession>A0A0R2LEC3</accession>
<protein>
    <submittedName>
        <fullName evidence="4">DNA repair ATPase</fullName>
    </submittedName>
</protein>
<dbReference type="OrthoDB" id="9764467at2"/>
<dbReference type="AlphaFoldDB" id="A0A0R2LEC3"/>
<dbReference type="InterPro" id="IPR027417">
    <property type="entry name" value="P-loop_NTPase"/>
</dbReference>
<dbReference type="PANTHER" id="PTHR41259">
    <property type="entry name" value="DOUBLE-STRAND BREAK REPAIR RAD50 ATPASE, PUTATIVE-RELATED"/>
    <property type="match status" value="1"/>
</dbReference>
<reference evidence="4 5" key="1">
    <citation type="journal article" date="2015" name="Genome Announc.">
        <title>Expanding the biotechnology potential of lactobacilli through comparative genomics of 213 strains and associated genera.</title>
        <authorList>
            <person name="Sun Z."/>
            <person name="Harris H.M."/>
            <person name="McCann A."/>
            <person name="Guo C."/>
            <person name="Argimon S."/>
            <person name="Zhang W."/>
            <person name="Yang X."/>
            <person name="Jeffery I.B."/>
            <person name="Cooney J.C."/>
            <person name="Kagawa T.F."/>
            <person name="Liu W."/>
            <person name="Song Y."/>
            <person name="Salvetti E."/>
            <person name="Wrobel A."/>
            <person name="Rasinkangas P."/>
            <person name="Parkhill J."/>
            <person name="Rea M.C."/>
            <person name="O'Sullivan O."/>
            <person name="Ritari J."/>
            <person name="Douillard F.P."/>
            <person name="Paul Ross R."/>
            <person name="Yang R."/>
            <person name="Briner A.E."/>
            <person name="Felis G.E."/>
            <person name="de Vos W.M."/>
            <person name="Barrangou R."/>
            <person name="Klaenhammer T.R."/>
            <person name="Caufield P.W."/>
            <person name="Cui Y."/>
            <person name="Zhang H."/>
            <person name="O'Toole P.W."/>
        </authorList>
    </citation>
    <scope>NUCLEOTIDE SEQUENCE [LARGE SCALE GENOMIC DNA]</scope>
    <source>
        <strain evidence="4 5">DSM 22467</strain>
    </source>
</reference>
<name>A0A0R2LEC3_9LACO</name>
<feature type="coiled-coil region" evidence="1">
    <location>
        <begin position="183"/>
        <end position="234"/>
    </location>
</feature>
<organism evidence="4 5">
    <name type="scientific">Levilactobacillus paucivorans</name>
    <dbReference type="NCBI Taxonomy" id="616990"/>
    <lineage>
        <taxon>Bacteria</taxon>
        <taxon>Bacillati</taxon>
        <taxon>Bacillota</taxon>
        <taxon>Bacilli</taxon>
        <taxon>Lactobacillales</taxon>
        <taxon>Lactobacillaceae</taxon>
        <taxon>Levilactobacillus</taxon>
    </lineage>
</organism>
<dbReference type="InterPro" id="IPR006011">
    <property type="entry name" value="Syntaxin_N"/>
</dbReference>
<dbReference type="Pfam" id="PF13514">
    <property type="entry name" value="AAA_27"/>
    <property type="match status" value="1"/>
</dbReference>
<feature type="coiled-coil region" evidence="1">
    <location>
        <begin position="334"/>
        <end position="400"/>
    </location>
</feature>
<feature type="domain" description="Syntaxin N-terminal" evidence="3">
    <location>
        <begin position="468"/>
        <end position="579"/>
    </location>
</feature>
<dbReference type="PANTHER" id="PTHR41259:SF1">
    <property type="entry name" value="DOUBLE-STRAND BREAK REPAIR RAD50 ATPASE, PUTATIVE-RELATED"/>
    <property type="match status" value="1"/>
</dbReference>
<evidence type="ECO:0000313" key="4">
    <source>
        <dbReference type="EMBL" id="KRO00296.1"/>
    </source>
</evidence>
<dbReference type="GO" id="GO:0016020">
    <property type="term" value="C:membrane"/>
    <property type="evidence" value="ECO:0007669"/>
    <property type="project" value="InterPro"/>
</dbReference>
<keyword evidence="5" id="KW-1185">Reference proteome</keyword>
<gene>
    <name evidence="4" type="ORF">IV54_GL000619</name>
</gene>
<comment type="caution">
    <text evidence="4">The sequence shown here is derived from an EMBL/GenBank/DDBJ whole genome shotgun (WGS) entry which is preliminary data.</text>
</comment>
<dbReference type="STRING" id="616990.IV54_GL000619"/>
<keyword evidence="1" id="KW-0175">Coiled coil</keyword>
<feature type="domain" description="YhaN AAA" evidence="2">
    <location>
        <begin position="1"/>
        <end position="201"/>
    </location>
</feature>